<comment type="subcellular location">
    <subcellularLocation>
        <location evidence="1 9">Cell membrane</location>
        <topology evidence="1 9">Multi-pass membrane protein</topology>
    </subcellularLocation>
</comment>
<feature type="transmembrane region" description="Helical" evidence="9">
    <location>
        <begin position="479"/>
        <end position="496"/>
    </location>
</feature>
<dbReference type="Pfam" id="PF00528">
    <property type="entry name" value="BPD_transp_1"/>
    <property type="match status" value="1"/>
</dbReference>
<evidence type="ECO:0000259" key="10">
    <source>
        <dbReference type="PROSITE" id="PS50893"/>
    </source>
</evidence>
<keyword evidence="7 9" id="KW-1133">Transmembrane helix</keyword>
<evidence type="ECO:0000256" key="8">
    <source>
        <dbReference type="ARBA" id="ARBA00023136"/>
    </source>
</evidence>
<dbReference type="Gene3D" id="1.10.3720.10">
    <property type="entry name" value="MetI-like"/>
    <property type="match status" value="1"/>
</dbReference>
<keyword evidence="8 9" id="KW-0472">Membrane</keyword>
<keyword evidence="6" id="KW-0067">ATP-binding</keyword>
<dbReference type="InterPro" id="IPR003439">
    <property type="entry name" value="ABC_transporter-like_ATP-bd"/>
</dbReference>
<dbReference type="CDD" id="cd06261">
    <property type="entry name" value="TM_PBP2"/>
    <property type="match status" value="1"/>
</dbReference>
<name>A0A0B8NZ18_9VIBR</name>
<feature type="transmembrane region" description="Helical" evidence="9">
    <location>
        <begin position="382"/>
        <end position="401"/>
    </location>
</feature>
<comment type="similarity">
    <text evidence="9">Belongs to the binding-protein-dependent transport system permease family.</text>
</comment>
<dbReference type="InterPro" id="IPR000515">
    <property type="entry name" value="MetI-like"/>
</dbReference>
<dbReference type="GO" id="GO:0005524">
    <property type="term" value="F:ATP binding"/>
    <property type="evidence" value="ECO:0007669"/>
    <property type="project" value="UniProtKB-KW"/>
</dbReference>
<dbReference type="Pfam" id="PF00005">
    <property type="entry name" value="ABC_tran"/>
    <property type="match status" value="1"/>
</dbReference>
<gene>
    <name evidence="12" type="ORF">JCM19231_4266</name>
</gene>
<accession>A0A0B8NZ18</accession>
<dbReference type="PANTHER" id="PTHR30151:SF20">
    <property type="entry name" value="ABC TRANSPORTER PERMEASE PROTEIN HI_0355-RELATED"/>
    <property type="match status" value="1"/>
</dbReference>
<dbReference type="Gene3D" id="3.40.50.300">
    <property type="entry name" value="P-loop containing nucleotide triphosphate hydrolases"/>
    <property type="match status" value="1"/>
</dbReference>
<dbReference type="InterPro" id="IPR003593">
    <property type="entry name" value="AAA+_ATPase"/>
</dbReference>
<dbReference type="SUPFAM" id="SSF161098">
    <property type="entry name" value="MetI-like"/>
    <property type="match status" value="1"/>
</dbReference>
<keyword evidence="3" id="KW-1003">Cell membrane</keyword>
<dbReference type="GO" id="GO:0055085">
    <property type="term" value="P:transmembrane transport"/>
    <property type="evidence" value="ECO:0007669"/>
    <property type="project" value="InterPro"/>
</dbReference>
<feature type="transmembrane region" description="Helical" evidence="9">
    <location>
        <begin position="267"/>
        <end position="288"/>
    </location>
</feature>
<reference evidence="12 13" key="1">
    <citation type="submission" date="2015-01" db="EMBL/GenBank/DDBJ databases">
        <title>Vibrio sp. C1 JCM 19231 whole genome shotgun sequence.</title>
        <authorList>
            <person name="Sawabe T."/>
            <person name="Meirelles P."/>
            <person name="Feng G."/>
            <person name="Sayaka M."/>
            <person name="Hattori M."/>
            <person name="Ohkuma M."/>
        </authorList>
    </citation>
    <scope>NUCLEOTIDE SEQUENCE [LARGE SCALE GENOMIC DNA]</scope>
    <source>
        <strain evidence="13">JCM 19231</strain>
    </source>
</reference>
<dbReference type="GO" id="GO:0016887">
    <property type="term" value="F:ATP hydrolysis activity"/>
    <property type="evidence" value="ECO:0007669"/>
    <property type="project" value="InterPro"/>
</dbReference>
<dbReference type="SMART" id="SM00382">
    <property type="entry name" value="AAA"/>
    <property type="match status" value="1"/>
</dbReference>
<evidence type="ECO:0000259" key="11">
    <source>
        <dbReference type="PROSITE" id="PS50928"/>
    </source>
</evidence>
<feature type="domain" description="ABC transporter" evidence="10">
    <location>
        <begin position="7"/>
        <end position="235"/>
    </location>
</feature>
<dbReference type="PROSITE" id="PS50928">
    <property type="entry name" value="ABC_TM1"/>
    <property type="match status" value="1"/>
</dbReference>
<dbReference type="PROSITE" id="PS50893">
    <property type="entry name" value="ABC_TRANSPORTER_2"/>
    <property type="match status" value="1"/>
</dbReference>
<evidence type="ECO:0000313" key="13">
    <source>
        <dbReference type="Proteomes" id="UP000031671"/>
    </source>
</evidence>
<evidence type="ECO:0000256" key="5">
    <source>
        <dbReference type="ARBA" id="ARBA00022741"/>
    </source>
</evidence>
<evidence type="ECO:0000256" key="4">
    <source>
        <dbReference type="ARBA" id="ARBA00022692"/>
    </source>
</evidence>
<dbReference type="InterPro" id="IPR035906">
    <property type="entry name" value="MetI-like_sf"/>
</dbReference>
<proteinExistence type="inferred from homology"/>
<reference evidence="12 13" key="2">
    <citation type="submission" date="2015-01" db="EMBL/GenBank/DDBJ databases">
        <authorList>
            <consortium name="NBRP consortium"/>
            <person name="Sawabe T."/>
            <person name="Meirelles P."/>
            <person name="Feng G."/>
            <person name="Sayaka M."/>
            <person name="Hattori M."/>
            <person name="Ohkuma M."/>
        </authorList>
    </citation>
    <scope>NUCLEOTIDE SEQUENCE [LARGE SCALE GENOMIC DNA]</scope>
    <source>
        <strain evidence="13">JCM 19231</strain>
    </source>
</reference>
<dbReference type="PANTHER" id="PTHR30151">
    <property type="entry name" value="ALKANE SULFONATE ABC TRANSPORTER-RELATED, MEMBRANE SUBUNIT"/>
    <property type="match status" value="1"/>
</dbReference>
<keyword evidence="13" id="KW-1185">Reference proteome</keyword>
<comment type="caution">
    <text evidence="12">The sequence shown here is derived from an EMBL/GenBank/DDBJ whole genome shotgun (WGS) entry which is preliminary data.</text>
</comment>
<evidence type="ECO:0000256" key="7">
    <source>
        <dbReference type="ARBA" id="ARBA00022989"/>
    </source>
</evidence>
<evidence type="ECO:0000256" key="9">
    <source>
        <dbReference type="RuleBase" id="RU363032"/>
    </source>
</evidence>
<evidence type="ECO:0000313" key="12">
    <source>
        <dbReference type="EMBL" id="GAM59211.1"/>
    </source>
</evidence>
<evidence type="ECO:0000256" key="1">
    <source>
        <dbReference type="ARBA" id="ARBA00004651"/>
    </source>
</evidence>
<keyword evidence="5" id="KW-0547">Nucleotide-binding</keyword>
<dbReference type="Proteomes" id="UP000031671">
    <property type="component" value="Unassembled WGS sequence"/>
</dbReference>
<organism evidence="12 13">
    <name type="scientific">Vibrio ishigakensis</name>
    <dbReference type="NCBI Taxonomy" id="1481914"/>
    <lineage>
        <taxon>Bacteria</taxon>
        <taxon>Pseudomonadati</taxon>
        <taxon>Pseudomonadota</taxon>
        <taxon>Gammaproteobacteria</taxon>
        <taxon>Vibrionales</taxon>
        <taxon>Vibrionaceae</taxon>
        <taxon>Vibrio</taxon>
    </lineage>
</organism>
<feature type="transmembrane region" description="Helical" evidence="9">
    <location>
        <begin position="350"/>
        <end position="376"/>
    </location>
</feature>
<dbReference type="InterPro" id="IPR017871">
    <property type="entry name" value="ABC_transporter-like_CS"/>
</dbReference>
<dbReference type="EMBL" id="BBRZ01000131">
    <property type="protein sequence ID" value="GAM59211.1"/>
    <property type="molecule type" value="Genomic_DNA"/>
</dbReference>
<feature type="transmembrane region" description="Helical" evidence="9">
    <location>
        <begin position="323"/>
        <end position="343"/>
    </location>
</feature>
<protein>
    <submittedName>
        <fullName evidence="12">Hydroxymethylpyrimidine ABC transporter</fullName>
    </submittedName>
</protein>
<dbReference type="AlphaFoldDB" id="A0A0B8NZ18"/>
<dbReference type="GO" id="GO:0005886">
    <property type="term" value="C:plasma membrane"/>
    <property type="evidence" value="ECO:0007669"/>
    <property type="project" value="UniProtKB-SubCell"/>
</dbReference>
<keyword evidence="4 9" id="KW-0812">Transmembrane</keyword>
<keyword evidence="2 9" id="KW-0813">Transport</keyword>
<dbReference type="SUPFAM" id="SSF52540">
    <property type="entry name" value="P-loop containing nucleoside triphosphate hydrolases"/>
    <property type="match status" value="1"/>
</dbReference>
<feature type="domain" description="ABC transmembrane type-1" evidence="11">
    <location>
        <begin position="312"/>
        <end position="496"/>
    </location>
</feature>
<evidence type="ECO:0000256" key="2">
    <source>
        <dbReference type="ARBA" id="ARBA00022448"/>
    </source>
</evidence>
<sequence length="509" mass="56601">MPTSISISKGRLQFNDAETPLFEQLNLDIEANSWVTVLGQSGCGKTTLLRLMAGLLSESAQWQGDIHFGQGELSDNIAYMAQQDLLMPWLTVLQNVCFSDRFGDSKSVDIQTREHEAKALLAQVGLAGKESYYPRQLSGGMKQRVALARTLMQDMPVVLMDEPFSALDAVNRYKLQNLAAEMLKDKTVVLITHDPQEALRLSDAVYLMESTPVKMTQIPVPESKTPRALDAQMAEIQQSIIEKLGLNMSNLAQQDLSKRLKNQSSHVVRLLISCVVVLGLWQAVVVLFELPSFILPEPLAVMDRLHTRWDVLWHHTFITSQEIVLGLFLGLSMGLLFALQMLLFEPLRRWLLPILIASQAIPVFAIAPILMLWFGYGIASKVVMAALIIFFPVTTCCYDGLRNTPRGYLDLAKTMGATRWQMLTQVRLPAAMPALASGIRVAVVVAPIGAVVGEWVGSSAGLGYLMLQANARMMIDEMFAALFVLALISVTLYFITDKLLNKFIPWQFD</sequence>
<dbReference type="PROSITE" id="PS00211">
    <property type="entry name" value="ABC_TRANSPORTER_1"/>
    <property type="match status" value="1"/>
</dbReference>
<evidence type="ECO:0000256" key="3">
    <source>
        <dbReference type="ARBA" id="ARBA00022475"/>
    </source>
</evidence>
<evidence type="ECO:0000256" key="6">
    <source>
        <dbReference type="ARBA" id="ARBA00022840"/>
    </source>
</evidence>
<dbReference type="InterPro" id="IPR027417">
    <property type="entry name" value="P-loop_NTPase"/>
</dbReference>